<gene>
    <name evidence="1" type="ORF">Back2_17860</name>
</gene>
<dbReference type="Proteomes" id="UP000271573">
    <property type="component" value="Chromosome"/>
</dbReference>
<keyword evidence="2" id="KW-1185">Reference proteome</keyword>
<reference evidence="1 2" key="1">
    <citation type="submission" date="2018-11" db="EMBL/GenBank/DDBJ databases">
        <title>Complete genome sequence of Nocardioides baekrokdamisoli strain KCTC 39748.</title>
        <authorList>
            <person name="Kang S.W."/>
            <person name="Lee K.C."/>
            <person name="Kim K.K."/>
            <person name="Kim J.S."/>
            <person name="Kim D.S."/>
            <person name="Ko S.H."/>
            <person name="Yang S.H."/>
            <person name="Shin Y.K."/>
            <person name="Lee J.S."/>
        </authorList>
    </citation>
    <scope>NUCLEOTIDE SEQUENCE [LARGE SCALE GENOMIC DNA]</scope>
    <source>
        <strain evidence="1 2">KCTC 39748</strain>
    </source>
</reference>
<protein>
    <submittedName>
        <fullName evidence="1">Uncharacterized protein</fullName>
    </submittedName>
</protein>
<accession>A0A3G9J3B7</accession>
<name>A0A3G9J3B7_9ACTN</name>
<evidence type="ECO:0000313" key="2">
    <source>
        <dbReference type="Proteomes" id="UP000271573"/>
    </source>
</evidence>
<dbReference type="KEGG" id="nbe:Back2_17860"/>
<dbReference type="EMBL" id="AP019307">
    <property type="protein sequence ID" value="BBH17499.1"/>
    <property type="molecule type" value="Genomic_DNA"/>
</dbReference>
<dbReference type="OrthoDB" id="2081253at2"/>
<dbReference type="AlphaFoldDB" id="A0A3G9J3B7"/>
<sequence>MSLDIVVDDTRVLHRLQTVQERLEDDKRLLGHLSELLTGYIKETYDTADDGKWAPDDVVTTSEKGSSRILIDTGLLLRSLTDPHIDGEAVKATSGPAKYAGYLKAGARGTAKRDPLPAPSERLVIDWASSLLKHIVEEL</sequence>
<proteinExistence type="predicted"/>
<organism evidence="1 2">
    <name type="scientific">Nocardioides baekrokdamisoli</name>
    <dbReference type="NCBI Taxonomy" id="1804624"/>
    <lineage>
        <taxon>Bacteria</taxon>
        <taxon>Bacillati</taxon>
        <taxon>Actinomycetota</taxon>
        <taxon>Actinomycetes</taxon>
        <taxon>Propionibacteriales</taxon>
        <taxon>Nocardioidaceae</taxon>
        <taxon>Nocardioides</taxon>
    </lineage>
</organism>
<dbReference type="RefSeq" id="WP_125568705.1">
    <property type="nucleotide sequence ID" value="NZ_AP019307.1"/>
</dbReference>
<evidence type="ECO:0000313" key="1">
    <source>
        <dbReference type="EMBL" id="BBH17499.1"/>
    </source>
</evidence>